<dbReference type="InterPro" id="IPR019887">
    <property type="entry name" value="Tscrpt_reg_AsnC/Lrp_C"/>
</dbReference>
<dbReference type="AlphaFoldDB" id="A0A1G8JZM1"/>
<keyword evidence="3" id="KW-0804">Transcription</keyword>
<evidence type="ECO:0000256" key="3">
    <source>
        <dbReference type="ARBA" id="ARBA00023163"/>
    </source>
</evidence>
<dbReference type="PROSITE" id="PS50956">
    <property type="entry name" value="HTH_ASNC_2"/>
    <property type="match status" value="1"/>
</dbReference>
<keyword evidence="1" id="KW-0805">Transcription regulation</keyword>
<dbReference type="InterPro" id="IPR000485">
    <property type="entry name" value="AsnC-type_HTH_dom"/>
</dbReference>
<dbReference type="Pfam" id="PF01037">
    <property type="entry name" value="AsnC_trans_reg"/>
    <property type="match status" value="1"/>
</dbReference>
<dbReference type="PANTHER" id="PTHR30154">
    <property type="entry name" value="LEUCINE-RESPONSIVE REGULATORY PROTEIN"/>
    <property type="match status" value="1"/>
</dbReference>
<sequence>MKQTTLDHIDRAILRSLQRDASLSQRDLADRVGISQNACWRRLKALNENGILQGSTARVDRKALGLGLVVFVMLRTRHHSVDWLEAFRRHVKTIPEVIDFFRIGGDYDYLLKVVTESMESYDSVYQRLIAGVELDSVTSYFAMEAISEQRPLPL</sequence>
<dbReference type="STRING" id="571298.SAMN04488026_1002104"/>
<dbReference type="OrthoDB" id="7847328at2"/>
<dbReference type="CDD" id="cd00090">
    <property type="entry name" value="HTH_ARSR"/>
    <property type="match status" value="1"/>
</dbReference>
<dbReference type="Pfam" id="PF13412">
    <property type="entry name" value="HTH_24"/>
    <property type="match status" value="1"/>
</dbReference>
<accession>A0A1G8JZM1</accession>
<dbReference type="GO" id="GO:0005829">
    <property type="term" value="C:cytosol"/>
    <property type="evidence" value="ECO:0007669"/>
    <property type="project" value="TreeGrafter"/>
</dbReference>
<dbReference type="Gene3D" id="3.30.70.920">
    <property type="match status" value="1"/>
</dbReference>
<dbReference type="RefSeq" id="WP_093148241.1">
    <property type="nucleotide sequence ID" value="NZ_FNEK01000002.1"/>
</dbReference>
<organism evidence="5 6">
    <name type="scientific">Aliiruegeria lutimaris</name>
    <dbReference type="NCBI Taxonomy" id="571298"/>
    <lineage>
        <taxon>Bacteria</taxon>
        <taxon>Pseudomonadati</taxon>
        <taxon>Pseudomonadota</taxon>
        <taxon>Alphaproteobacteria</taxon>
        <taxon>Rhodobacterales</taxon>
        <taxon>Roseobacteraceae</taxon>
        <taxon>Aliiruegeria</taxon>
    </lineage>
</organism>
<dbReference type="PRINTS" id="PR00033">
    <property type="entry name" value="HTHASNC"/>
</dbReference>
<name>A0A1G8JZM1_9RHOB</name>
<dbReference type="InterPro" id="IPR036390">
    <property type="entry name" value="WH_DNA-bd_sf"/>
</dbReference>
<gene>
    <name evidence="5" type="ORF">SAMN04488026_1002104</name>
</gene>
<evidence type="ECO:0000256" key="1">
    <source>
        <dbReference type="ARBA" id="ARBA00023015"/>
    </source>
</evidence>
<dbReference type="SUPFAM" id="SSF54909">
    <property type="entry name" value="Dimeric alpha+beta barrel"/>
    <property type="match status" value="1"/>
</dbReference>
<dbReference type="PANTHER" id="PTHR30154:SF17">
    <property type="entry name" value="DNA-BINDING TRANSCRIPTIONAL ACTIVATOR DECR"/>
    <property type="match status" value="1"/>
</dbReference>
<dbReference type="SMART" id="SM00344">
    <property type="entry name" value="HTH_ASNC"/>
    <property type="match status" value="1"/>
</dbReference>
<dbReference type="Proteomes" id="UP000199382">
    <property type="component" value="Unassembled WGS sequence"/>
</dbReference>
<dbReference type="InterPro" id="IPR011008">
    <property type="entry name" value="Dimeric_a/b-barrel"/>
</dbReference>
<protein>
    <submittedName>
        <fullName evidence="5">Transcriptional regulator, AsnC family</fullName>
    </submittedName>
</protein>
<dbReference type="Gene3D" id="1.10.10.10">
    <property type="entry name" value="Winged helix-like DNA-binding domain superfamily/Winged helix DNA-binding domain"/>
    <property type="match status" value="1"/>
</dbReference>
<dbReference type="InterPro" id="IPR019885">
    <property type="entry name" value="Tscrpt_reg_HTH_AsnC-type_CS"/>
</dbReference>
<evidence type="ECO:0000313" key="6">
    <source>
        <dbReference type="Proteomes" id="UP000199382"/>
    </source>
</evidence>
<reference evidence="5 6" key="1">
    <citation type="submission" date="2016-10" db="EMBL/GenBank/DDBJ databases">
        <authorList>
            <person name="de Groot N.N."/>
        </authorList>
    </citation>
    <scope>NUCLEOTIDE SEQUENCE [LARGE SCALE GENOMIC DNA]</scope>
    <source>
        <strain evidence="5 6">DSM 25294</strain>
    </source>
</reference>
<keyword evidence="2" id="KW-0238">DNA-binding</keyword>
<dbReference type="EMBL" id="FNEK01000002">
    <property type="protein sequence ID" value="SDI36634.1"/>
    <property type="molecule type" value="Genomic_DNA"/>
</dbReference>
<keyword evidence="6" id="KW-1185">Reference proteome</keyword>
<dbReference type="SUPFAM" id="SSF46785">
    <property type="entry name" value="Winged helix' DNA-binding domain"/>
    <property type="match status" value="1"/>
</dbReference>
<dbReference type="PROSITE" id="PS00519">
    <property type="entry name" value="HTH_ASNC_1"/>
    <property type="match status" value="1"/>
</dbReference>
<proteinExistence type="predicted"/>
<evidence type="ECO:0000313" key="5">
    <source>
        <dbReference type="EMBL" id="SDI36634.1"/>
    </source>
</evidence>
<feature type="domain" description="HTH asnC-type" evidence="4">
    <location>
        <begin position="6"/>
        <end position="67"/>
    </location>
</feature>
<dbReference type="GO" id="GO:0006355">
    <property type="term" value="P:regulation of DNA-templated transcription"/>
    <property type="evidence" value="ECO:0007669"/>
    <property type="project" value="UniProtKB-ARBA"/>
</dbReference>
<evidence type="ECO:0000259" key="4">
    <source>
        <dbReference type="PROSITE" id="PS50956"/>
    </source>
</evidence>
<dbReference type="InterPro" id="IPR036388">
    <property type="entry name" value="WH-like_DNA-bd_sf"/>
</dbReference>
<dbReference type="InterPro" id="IPR011991">
    <property type="entry name" value="ArsR-like_HTH"/>
</dbReference>
<dbReference type="GO" id="GO:0043565">
    <property type="term" value="F:sequence-specific DNA binding"/>
    <property type="evidence" value="ECO:0007669"/>
    <property type="project" value="InterPro"/>
</dbReference>
<dbReference type="GO" id="GO:0043200">
    <property type="term" value="P:response to amino acid"/>
    <property type="evidence" value="ECO:0007669"/>
    <property type="project" value="TreeGrafter"/>
</dbReference>
<dbReference type="InterPro" id="IPR019888">
    <property type="entry name" value="Tscrpt_reg_AsnC-like"/>
</dbReference>
<evidence type="ECO:0000256" key="2">
    <source>
        <dbReference type="ARBA" id="ARBA00023125"/>
    </source>
</evidence>